<protein>
    <submittedName>
        <fullName evidence="1">Uncharacterized protein</fullName>
    </submittedName>
</protein>
<dbReference type="KEGG" id="gbr:Gbro_0362"/>
<evidence type="ECO:0000313" key="1">
    <source>
        <dbReference type="EMBL" id="ACY19697.1"/>
    </source>
</evidence>
<dbReference type="AlphaFoldDB" id="D0LCH3"/>
<gene>
    <name evidence="1" type="ordered locus">Gbro_0362</name>
</gene>
<name>D0LCH3_GORB4</name>
<organism evidence="1 2">
    <name type="scientific">Gordonia bronchialis (strain ATCC 25592 / DSM 43247 / BCRC 13721 / JCM 3198 / KCTC 3076 / NBRC 16047 / NCTC 10667)</name>
    <name type="common">Rhodococcus bronchialis</name>
    <dbReference type="NCBI Taxonomy" id="526226"/>
    <lineage>
        <taxon>Bacteria</taxon>
        <taxon>Bacillati</taxon>
        <taxon>Actinomycetota</taxon>
        <taxon>Actinomycetes</taxon>
        <taxon>Mycobacteriales</taxon>
        <taxon>Gordoniaceae</taxon>
        <taxon>Gordonia</taxon>
    </lineage>
</organism>
<sequence>MATKDAKAEIERITRSALNKANHESVTAAEILETQKRMLAGLANSAHQASPLLSSAYAAVLCALGT</sequence>
<keyword evidence="2" id="KW-1185">Reference proteome</keyword>
<reference evidence="2" key="1">
    <citation type="submission" date="2009-10" db="EMBL/GenBank/DDBJ databases">
        <title>The complete chromosome of Gordonia bronchialis DSM 43247.</title>
        <authorList>
            <consortium name="US DOE Joint Genome Institute (JGI-PGF)"/>
            <person name="Lucas S."/>
            <person name="Copeland A."/>
            <person name="Lapidus A."/>
            <person name="Glavina del Rio T."/>
            <person name="Dalin E."/>
            <person name="Tice H."/>
            <person name="Bruce D."/>
            <person name="Goodwin L."/>
            <person name="Pitluck S."/>
            <person name="Kyrpides N."/>
            <person name="Mavromatis K."/>
            <person name="Ivanova N."/>
            <person name="Ovchinnikova G."/>
            <person name="Saunders E."/>
            <person name="Brettin T."/>
            <person name="Detter J.C."/>
            <person name="Han C."/>
            <person name="Larimer F."/>
            <person name="Land M."/>
            <person name="Hauser L."/>
            <person name="Markowitz V."/>
            <person name="Cheng J.-F."/>
            <person name="Hugenholtz P."/>
            <person name="Woyke T."/>
            <person name="Wu D."/>
            <person name="Jando M."/>
            <person name="Schneider S."/>
            <person name="Goeker M."/>
            <person name="Klenk H.-P."/>
            <person name="Eisen J.A."/>
        </authorList>
    </citation>
    <scope>NUCLEOTIDE SEQUENCE [LARGE SCALE GENOMIC DNA]</scope>
    <source>
        <strain evidence="2">ATCC 25592 / DSM 43247 / BCRC 13721 / JCM 3198 / KCTC 3076 / NBRC 16047 / NCTC 10667</strain>
    </source>
</reference>
<dbReference type="EMBL" id="CP001802">
    <property type="protein sequence ID" value="ACY19697.1"/>
    <property type="molecule type" value="Genomic_DNA"/>
</dbReference>
<dbReference type="Proteomes" id="UP000001219">
    <property type="component" value="Chromosome"/>
</dbReference>
<accession>D0LCH3</accession>
<proteinExistence type="predicted"/>
<dbReference type="HOGENOM" id="CLU_2825048_0_0_11"/>
<evidence type="ECO:0000313" key="2">
    <source>
        <dbReference type="Proteomes" id="UP000001219"/>
    </source>
</evidence>
<reference evidence="1 2" key="2">
    <citation type="journal article" date="2010" name="Stand. Genomic Sci.">
        <title>Complete genome sequence of Gordonia bronchialis type strain (3410).</title>
        <authorList>
            <person name="Ivanova N."/>
            <person name="Sikorski J."/>
            <person name="Jando M."/>
            <person name="Lapidus A."/>
            <person name="Nolan M."/>
            <person name="Lucas S."/>
            <person name="Del Rio T.G."/>
            <person name="Tice H."/>
            <person name="Copeland A."/>
            <person name="Cheng J.F."/>
            <person name="Chen F."/>
            <person name="Bruce D."/>
            <person name="Goodwin L."/>
            <person name="Pitluck S."/>
            <person name="Mavromatis K."/>
            <person name="Ovchinnikova G."/>
            <person name="Pati A."/>
            <person name="Chen A."/>
            <person name="Palaniappan K."/>
            <person name="Land M."/>
            <person name="Hauser L."/>
            <person name="Chang Y.J."/>
            <person name="Jeffries C.D."/>
            <person name="Chain P."/>
            <person name="Saunders E."/>
            <person name="Han C."/>
            <person name="Detter J.C."/>
            <person name="Brettin T."/>
            <person name="Rohde M."/>
            <person name="Goker M."/>
            <person name="Bristow J."/>
            <person name="Eisen J.A."/>
            <person name="Markowitz V."/>
            <person name="Hugenholtz P."/>
            <person name="Klenk H.P."/>
            <person name="Kyrpides N.C."/>
        </authorList>
    </citation>
    <scope>NUCLEOTIDE SEQUENCE [LARGE SCALE GENOMIC DNA]</scope>
    <source>
        <strain evidence="2">ATCC 25592 / DSM 43247 / BCRC 13721 / JCM 3198 / KCTC 3076 / NBRC 16047 / NCTC 10667</strain>
    </source>
</reference>